<name>A0AAV7PPG2_PLEWA</name>
<sequence length="153" mass="15882">MRHRAGGISHSSAPTASARPPQFRSAGSPHRVGGRHGLPGRRPQAGTTGPPRLPGSSGAFSPGRGRTGAWAQIPRGSSPLPRTAPITSRGAAGPVSAQPGAISRGRHFVSRVSWTAARTRGLGSSIAHHIKRTKGSWGHEDVRSGVFHSARPH</sequence>
<dbReference type="AlphaFoldDB" id="A0AAV7PPG2"/>
<accession>A0AAV7PPG2</accession>
<keyword evidence="3" id="KW-1185">Reference proteome</keyword>
<comment type="caution">
    <text evidence="2">The sequence shown here is derived from an EMBL/GenBank/DDBJ whole genome shotgun (WGS) entry which is preliminary data.</text>
</comment>
<feature type="region of interest" description="Disordered" evidence="1">
    <location>
        <begin position="1"/>
        <end position="103"/>
    </location>
</feature>
<proteinExistence type="predicted"/>
<dbReference type="Proteomes" id="UP001066276">
    <property type="component" value="Chromosome 7"/>
</dbReference>
<gene>
    <name evidence="2" type="ORF">NDU88_008553</name>
</gene>
<evidence type="ECO:0000313" key="3">
    <source>
        <dbReference type="Proteomes" id="UP001066276"/>
    </source>
</evidence>
<evidence type="ECO:0000256" key="1">
    <source>
        <dbReference type="SAM" id="MobiDB-lite"/>
    </source>
</evidence>
<reference evidence="2" key="1">
    <citation type="journal article" date="2022" name="bioRxiv">
        <title>Sequencing and chromosome-scale assembly of the giantPleurodeles waltlgenome.</title>
        <authorList>
            <person name="Brown T."/>
            <person name="Elewa A."/>
            <person name="Iarovenko S."/>
            <person name="Subramanian E."/>
            <person name="Araus A.J."/>
            <person name="Petzold A."/>
            <person name="Susuki M."/>
            <person name="Suzuki K.-i.T."/>
            <person name="Hayashi T."/>
            <person name="Toyoda A."/>
            <person name="Oliveira C."/>
            <person name="Osipova E."/>
            <person name="Leigh N.D."/>
            <person name="Simon A."/>
            <person name="Yun M.H."/>
        </authorList>
    </citation>
    <scope>NUCLEOTIDE SEQUENCE</scope>
    <source>
        <strain evidence="2">20211129_DDA</strain>
        <tissue evidence="2">Liver</tissue>
    </source>
</reference>
<organism evidence="2 3">
    <name type="scientific">Pleurodeles waltl</name>
    <name type="common">Iberian ribbed newt</name>
    <dbReference type="NCBI Taxonomy" id="8319"/>
    <lineage>
        <taxon>Eukaryota</taxon>
        <taxon>Metazoa</taxon>
        <taxon>Chordata</taxon>
        <taxon>Craniata</taxon>
        <taxon>Vertebrata</taxon>
        <taxon>Euteleostomi</taxon>
        <taxon>Amphibia</taxon>
        <taxon>Batrachia</taxon>
        <taxon>Caudata</taxon>
        <taxon>Salamandroidea</taxon>
        <taxon>Salamandridae</taxon>
        <taxon>Pleurodelinae</taxon>
        <taxon>Pleurodeles</taxon>
    </lineage>
</organism>
<evidence type="ECO:0000313" key="2">
    <source>
        <dbReference type="EMBL" id="KAJ1130197.1"/>
    </source>
</evidence>
<protein>
    <submittedName>
        <fullName evidence="2">Uncharacterized protein</fullName>
    </submittedName>
</protein>
<dbReference type="EMBL" id="JANPWB010000011">
    <property type="protein sequence ID" value="KAJ1130197.1"/>
    <property type="molecule type" value="Genomic_DNA"/>
</dbReference>